<dbReference type="AlphaFoldDB" id="A0A7W7Z9T3"/>
<feature type="compositionally biased region" description="Pro residues" evidence="1">
    <location>
        <begin position="33"/>
        <end position="42"/>
    </location>
</feature>
<dbReference type="Proteomes" id="UP000540989">
    <property type="component" value="Unassembled WGS sequence"/>
</dbReference>
<dbReference type="RefSeq" id="WP_184213553.1">
    <property type="nucleotide sequence ID" value="NZ_JACHIP010000001.1"/>
</dbReference>
<organism evidence="2 3">
    <name type="scientific">Granulicella aggregans</name>
    <dbReference type="NCBI Taxonomy" id="474949"/>
    <lineage>
        <taxon>Bacteria</taxon>
        <taxon>Pseudomonadati</taxon>
        <taxon>Acidobacteriota</taxon>
        <taxon>Terriglobia</taxon>
        <taxon>Terriglobales</taxon>
        <taxon>Acidobacteriaceae</taxon>
        <taxon>Granulicella</taxon>
    </lineage>
</organism>
<comment type="caution">
    <text evidence="2">The sequence shown here is derived from an EMBL/GenBank/DDBJ whole genome shotgun (WGS) entry which is preliminary data.</text>
</comment>
<evidence type="ECO:0000313" key="2">
    <source>
        <dbReference type="EMBL" id="MBB5055807.1"/>
    </source>
</evidence>
<gene>
    <name evidence="2" type="ORF">HDF16_000476</name>
</gene>
<name>A0A7W7Z9T3_9BACT</name>
<dbReference type="EMBL" id="JACHIP010000001">
    <property type="protein sequence ID" value="MBB5055807.1"/>
    <property type="molecule type" value="Genomic_DNA"/>
</dbReference>
<protein>
    <submittedName>
        <fullName evidence="2">Uncharacterized protein</fullName>
    </submittedName>
</protein>
<evidence type="ECO:0000256" key="1">
    <source>
        <dbReference type="SAM" id="MobiDB-lite"/>
    </source>
</evidence>
<reference evidence="2 3" key="1">
    <citation type="submission" date="2020-08" db="EMBL/GenBank/DDBJ databases">
        <title>Genomic Encyclopedia of Type Strains, Phase IV (KMG-V): Genome sequencing to study the core and pangenomes of soil and plant-associated prokaryotes.</title>
        <authorList>
            <person name="Whitman W."/>
        </authorList>
    </citation>
    <scope>NUCLEOTIDE SEQUENCE [LARGE SCALE GENOMIC DNA]</scope>
    <source>
        <strain evidence="2 3">M8UP14</strain>
    </source>
</reference>
<proteinExistence type="predicted"/>
<evidence type="ECO:0000313" key="3">
    <source>
        <dbReference type="Proteomes" id="UP000540989"/>
    </source>
</evidence>
<keyword evidence="3" id="KW-1185">Reference proteome</keyword>
<accession>A0A7W7Z9T3</accession>
<feature type="region of interest" description="Disordered" evidence="1">
    <location>
        <begin position="31"/>
        <end position="52"/>
    </location>
</feature>
<sequence>MEERPKEVAAGHDAQLEKAVLVVLDQLKEHPVPEIPIPPTPNYHPNDGLGVR</sequence>